<comment type="caution">
    <text evidence="2">The sequence shown here is derived from an EMBL/GenBank/DDBJ whole genome shotgun (WGS) entry which is preliminary data.</text>
</comment>
<dbReference type="RefSeq" id="WP_256401971.1">
    <property type="nucleotide sequence ID" value="NZ_JANHJR010000004.1"/>
</dbReference>
<feature type="domain" description="Halobacterial output" evidence="1">
    <location>
        <begin position="39"/>
        <end position="110"/>
    </location>
</feature>
<protein>
    <submittedName>
        <fullName evidence="2">HalOD1 output domain-containing protein</fullName>
    </submittedName>
</protein>
<dbReference type="EMBL" id="JBHUDO010000004">
    <property type="protein sequence ID" value="MFD1647546.1"/>
    <property type="molecule type" value="Genomic_DNA"/>
</dbReference>
<proteinExistence type="predicted"/>
<dbReference type="InterPro" id="IPR040624">
    <property type="entry name" value="HalOD1"/>
</dbReference>
<evidence type="ECO:0000313" key="3">
    <source>
        <dbReference type="Proteomes" id="UP001597034"/>
    </source>
</evidence>
<gene>
    <name evidence="2" type="ORF">ACFSBL_17790</name>
</gene>
<dbReference type="Pfam" id="PF18545">
    <property type="entry name" value="HalOD1"/>
    <property type="match status" value="1"/>
</dbReference>
<reference evidence="2 3" key="1">
    <citation type="journal article" date="2019" name="Int. J. Syst. Evol. Microbiol.">
        <title>The Global Catalogue of Microorganisms (GCM) 10K type strain sequencing project: providing services to taxonomists for standard genome sequencing and annotation.</title>
        <authorList>
            <consortium name="The Broad Institute Genomics Platform"/>
            <consortium name="The Broad Institute Genome Sequencing Center for Infectious Disease"/>
            <person name="Wu L."/>
            <person name="Ma J."/>
        </authorList>
    </citation>
    <scope>NUCLEOTIDE SEQUENCE [LARGE SCALE GENOMIC DNA]</scope>
    <source>
        <strain evidence="2 3">CGMCC 1.10390</strain>
    </source>
</reference>
<evidence type="ECO:0000259" key="1">
    <source>
        <dbReference type="Pfam" id="PF18545"/>
    </source>
</evidence>
<sequence length="118" mass="12731">MSIDDTDPSPQESPGFHIPNLQYQRESDCFLYTVDHGRWSMCEAVVSSVAAATGRDPLGLPQLYDAIDPDALDALLSPAPDPGNDRSVSVSFEYADCRVSIEGESRIRVRATAGVASD</sequence>
<dbReference type="AlphaFoldDB" id="A0ABD6DNB0"/>
<dbReference type="Proteomes" id="UP001597034">
    <property type="component" value="Unassembled WGS sequence"/>
</dbReference>
<accession>A0ABD6DNB0</accession>
<evidence type="ECO:0000313" key="2">
    <source>
        <dbReference type="EMBL" id="MFD1647546.1"/>
    </source>
</evidence>
<name>A0ABD6DNB0_9EURY</name>
<organism evidence="2 3">
    <name type="scientific">Haloarchaeobius litoreus</name>
    <dbReference type="NCBI Taxonomy" id="755306"/>
    <lineage>
        <taxon>Archaea</taxon>
        <taxon>Methanobacteriati</taxon>
        <taxon>Methanobacteriota</taxon>
        <taxon>Stenosarchaea group</taxon>
        <taxon>Halobacteria</taxon>
        <taxon>Halobacteriales</taxon>
        <taxon>Halorubellaceae</taxon>
        <taxon>Haloarchaeobius</taxon>
    </lineage>
</organism>
<keyword evidence="3" id="KW-1185">Reference proteome</keyword>